<feature type="region of interest" description="Disordered" evidence="1">
    <location>
        <begin position="1"/>
        <end position="22"/>
    </location>
</feature>
<dbReference type="OrthoDB" id="437457at2759"/>
<reference evidence="4" key="2">
    <citation type="submission" date="2013-12" db="EMBL/GenBank/DDBJ databases">
        <title>Evolution of pathogenesis and genome organization in the Tremellales.</title>
        <authorList>
            <person name="Cuomo C."/>
            <person name="Litvintseva A."/>
            <person name="Heitman J."/>
            <person name="Chen Y."/>
            <person name="Sun S."/>
            <person name="Springer D."/>
            <person name="Dromer F."/>
            <person name="Young S."/>
            <person name="Zeng Q."/>
            <person name="Chapman S."/>
            <person name="Gujja S."/>
            <person name="Saif S."/>
            <person name="Birren B."/>
        </authorList>
    </citation>
    <scope>NUCLEOTIDE SEQUENCE [LARGE SCALE GENOMIC DNA]</scope>
    <source>
        <strain evidence="4">BCC8398</strain>
    </source>
</reference>
<keyword evidence="4" id="KW-1185">Reference proteome</keyword>
<dbReference type="Pfam" id="PF02230">
    <property type="entry name" value="Abhydrolase_2"/>
    <property type="match status" value="1"/>
</dbReference>
<evidence type="ECO:0000313" key="4">
    <source>
        <dbReference type="Proteomes" id="UP000092666"/>
    </source>
</evidence>
<feature type="domain" description="Phospholipase/carboxylesterase/thioesterase" evidence="2">
    <location>
        <begin position="40"/>
        <end position="161"/>
    </location>
</feature>
<sequence length="280" mass="30378">MASLNLKPVSCSSSSSSTPKPHPTSFLLKPWDFSYAPSSDGSDKNLLIMFHGLGDSKTPFFGLGKQLNLPSTAVLSLSAPDPIPLMDHPSFSWYPTLTPTYDPIPLSSQNPTKNLGSLRKLISALISPEVGWSCEDIHLFGWGQGGSMVLELALDTGKNAITTTATKEQGEETHLNSRFGSAVSICAGLLTHPTTDLNLNTPICYFTRLSPKSSVYSKQLTPIKRAFREVAVIQGSAAGAGEGMPRGRDEWFGIMKFWAQVLARKDEGWKGQGEVYEVVR</sequence>
<dbReference type="Proteomes" id="UP000092666">
    <property type="component" value="Unassembled WGS sequence"/>
</dbReference>
<dbReference type="AlphaFoldDB" id="A0A1B9GNX3"/>
<dbReference type="GO" id="GO:0016787">
    <property type="term" value="F:hydrolase activity"/>
    <property type="evidence" value="ECO:0007669"/>
    <property type="project" value="InterPro"/>
</dbReference>
<dbReference type="InterPro" id="IPR029058">
    <property type="entry name" value="AB_hydrolase_fold"/>
</dbReference>
<evidence type="ECO:0000259" key="2">
    <source>
        <dbReference type="Pfam" id="PF02230"/>
    </source>
</evidence>
<evidence type="ECO:0000313" key="3">
    <source>
        <dbReference type="EMBL" id="OCF32703.1"/>
    </source>
</evidence>
<accession>A0A1B9GNX3</accession>
<name>A0A1B9GNX3_9TREE</name>
<reference evidence="3 4" key="1">
    <citation type="submission" date="2013-07" db="EMBL/GenBank/DDBJ databases">
        <title>The Genome Sequence of Cryptococcus heveanensis BCC8398.</title>
        <authorList>
            <consortium name="The Broad Institute Genome Sequencing Platform"/>
            <person name="Cuomo C."/>
            <person name="Litvintseva A."/>
            <person name="Chen Y."/>
            <person name="Heitman J."/>
            <person name="Sun S."/>
            <person name="Springer D."/>
            <person name="Dromer F."/>
            <person name="Young S.K."/>
            <person name="Zeng Q."/>
            <person name="Gargeya S."/>
            <person name="Fitzgerald M."/>
            <person name="Abouelleil A."/>
            <person name="Alvarado L."/>
            <person name="Berlin A.M."/>
            <person name="Chapman S.B."/>
            <person name="Dewar J."/>
            <person name="Goldberg J."/>
            <person name="Griggs A."/>
            <person name="Gujja S."/>
            <person name="Hansen M."/>
            <person name="Howarth C."/>
            <person name="Imamovic A."/>
            <person name="Larimer J."/>
            <person name="McCowan C."/>
            <person name="Murphy C."/>
            <person name="Pearson M."/>
            <person name="Priest M."/>
            <person name="Roberts A."/>
            <person name="Saif S."/>
            <person name="Shea T."/>
            <person name="Sykes S."/>
            <person name="Wortman J."/>
            <person name="Nusbaum C."/>
            <person name="Birren B."/>
        </authorList>
    </citation>
    <scope>NUCLEOTIDE SEQUENCE [LARGE SCALE GENOMIC DNA]</scope>
    <source>
        <strain evidence="3 4">BCC8398</strain>
    </source>
</reference>
<dbReference type="InterPro" id="IPR003140">
    <property type="entry name" value="PLipase/COase/thioEstase"/>
</dbReference>
<gene>
    <name evidence="3" type="ORF">I316_05624</name>
</gene>
<organism evidence="3 4">
    <name type="scientific">Kwoniella heveanensis BCC8398</name>
    <dbReference type="NCBI Taxonomy" id="1296120"/>
    <lineage>
        <taxon>Eukaryota</taxon>
        <taxon>Fungi</taxon>
        <taxon>Dikarya</taxon>
        <taxon>Basidiomycota</taxon>
        <taxon>Agaricomycotina</taxon>
        <taxon>Tremellomycetes</taxon>
        <taxon>Tremellales</taxon>
        <taxon>Cryptococcaceae</taxon>
        <taxon>Kwoniella</taxon>
    </lineage>
</organism>
<proteinExistence type="predicted"/>
<dbReference type="STRING" id="1296120.A0A1B9GNX3"/>
<dbReference type="EMBL" id="KV700129">
    <property type="protein sequence ID" value="OCF32703.1"/>
    <property type="molecule type" value="Genomic_DNA"/>
</dbReference>
<evidence type="ECO:0000256" key="1">
    <source>
        <dbReference type="SAM" id="MobiDB-lite"/>
    </source>
</evidence>
<dbReference type="Gene3D" id="3.40.50.1820">
    <property type="entry name" value="alpha/beta hydrolase"/>
    <property type="match status" value="1"/>
</dbReference>
<dbReference type="SUPFAM" id="SSF53474">
    <property type="entry name" value="alpha/beta-Hydrolases"/>
    <property type="match status" value="1"/>
</dbReference>
<protein>
    <recommendedName>
        <fullName evidence="2">Phospholipase/carboxylesterase/thioesterase domain-containing protein</fullName>
    </recommendedName>
</protein>